<evidence type="ECO:0000313" key="13">
    <source>
        <dbReference type="EMBL" id="MTI25460.1"/>
    </source>
</evidence>
<evidence type="ECO:0000256" key="3">
    <source>
        <dbReference type="ARBA" id="ARBA00022741"/>
    </source>
</evidence>
<evidence type="ECO:0000256" key="7">
    <source>
        <dbReference type="ARBA" id="ARBA00023146"/>
    </source>
</evidence>
<evidence type="ECO:0000256" key="1">
    <source>
        <dbReference type="ARBA" id="ARBA00022490"/>
    </source>
</evidence>
<dbReference type="SUPFAM" id="SSF52374">
    <property type="entry name" value="Nucleotidylyl transferase"/>
    <property type="match status" value="1"/>
</dbReference>
<keyword evidence="7 9" id="KW-0030">Aminoacyl-tRNA synthetase</keyword>
<comment type="function">
    <text evidence="9">Catalyzes the attachment of valine to tRNA(Val). As ValRS can inadvertently accommodate and process structurally similar amino acids such as threonine, to avoid such errors, it has a 'posttransfer' editing activity that hydrolyzes mischarged Thr-tRNA(Val) in a tRNA-dependent manner.</text>
</comment>
<dbReference type="InterPro" id="IPR002303">
    <property type="entry name" value="Valyl-tRNA_ligase"/>
</dbReference>
<dbReference type="Proteomes" id="UP000798808">
    <property type="component" value="Unassembled WGS sequence"/>
</dbReference>
<evidence type="ECO:0000256" key="8">
    <source>
        <dbReference type="ARBA" id="ARBA00047552"/>
    </source>
</evidence>
<sequence length="872" mass="100680">MSLSTKYDPSAVEDKWYKHWMDNKFFHSEPNPDKEPYTIVIPPPNVTGVLHMGHMLNNTIQDVLIRKARMEGKEACWVPGTDHASIATEAKVVAMLKEKGINKKDLTRDEFLKYAWEWKEKYGGIILEQLKKLGASCDWDRTRFTMEESLSEAVIEVFVDLHNKGLIYRGVRMVNWDPQGKTALSDDEVIHKEVQSKLYYVNYKIEDEDTFLTVATTRPETILGDTAICINPNDPRHQHLKGKRALVPLINRSIPIIEDEYVSMEFGTGCLKVTPAHDINDYELGIKHNLESIDILNDDGTLNEKAQIFVGEDRFVVRKKISKELDAVGQLSKVEDYTNNVGFSERTNAVIEPKLSMQWFLKMEDITKPALENVMNDEIQLIPPKFKNTYSHWMENVRDWCISRQLWWGHQIPAYYLPNGKYVVGVTKEKALEKAKELDPNITIDQLTQDEDVLDTWFSSWLWPISVFDGFKNPDNPDINYYYPTNDLVTAPEILFFWVARMIIAGYEYKGEKPFKNVYLTGIVRDKQGRKMSKSLGNSPDPIDLIKEYGADGVRTGMLFSSPAGNDLPFDVKLCEQGRNFANKIWNAFRLVKSWEVDKNLGGAQNEAPIAWFQARFDQTLVEVEDHFSKFRISDALMSIYKLIWNDFCSWYLEMIKPEYQKPIDPKTLESTINFFEKLMKMLHPFMPFISEELWHELKERDSKDCIIVAEWPKAGKYDEKILASAEQAFEIITNIRNIRNSKQISPKDLLTLKIKSENFSQFSTFTPVILKLANLEAIESTDQKEDNAASFVLKGDEFFIPLAGSIDLDKEREELQKELEYTRGFLTSVDKKLSNERFVNNAPPQVVEMEKKKKADAEAKLKVLEESLAKM</sequence>
<dbReference type="SUPFAM" id="SSF50677">
    <property type="entry name" value="ValRS/IleRS/LeuRS editing domain"/>
    <property type="match status" value="1"/>
</dbReference>
<dbReference type="Pfam" id="PF00133">
    <property type="entry name" value="tRNA-synt_1"/>
    <property type="match status" value="1"/>
</dbReference>
<evidence type="ECO:0000313" key="14">
    <source>
        <dbReference type="Proteomes" id="UP000798808"/>
    </source>
</evidence>
<feature type="short sequence motif" description="'KMSKS' region" evidence="9">
    <location>
        <begin position="531"/>
        <end position="535"/>
    </location>
</feature>
<gene>
    <name evidence="9" type="primary">valS</name>
    <name evidence="13" type="ORF">E1163_10945</name>
</gene>
<dbReference type="PRINTS" id="PR00986">
    <property type="entry name" value="TRNASYNTHVAL"/>
</dbReference>
<evidence type="ECO:0000256" key="9">
    <source>
        <dbReference type="HAMAP-Rule" id="MF_02004"/>
    </source>
</evidence>
<dbReference type="PANTHER" id="PTHR11946:SF109">
    <property type="entry name" value="VALINE--TRNA LIGASE"/>
    <property type="match status" value="1"/>
</dbReference>
<feature type="domain" description="Aminoacyl-tRNA synthetase class Ia" evidence="10">
    <location>
        <begin position="15"/>
        <end position="569"/>
    </location>
</feature>
<dbReference type="SUPFAM" id="SSF46589">
    <property type="entry name" value="tRNA-binding arm"/>
    <property type="match status" value="1"/>
</dbReference>
<evidence type="ECO:0000259" key="11">
    <source>
        <dbReference type="Pfam" id="PF08264"/>
    </source>
</evidence>
<dbReference type="SUPFAM" id="SSF47323">
    <property type="entry name" value="Anticodon-binding domain of a subclass of class I aminoacyl-tRNA synthetases"/>
    <property type="match status" value="1"/>
</dbReference>
<comment type="domain">
    <text evidence="9">The C-terminal coiled-coil domain is crucial for aminoacylation activity.</text>
</comment>
<comment type="domain">
    <text evidence="9">ValRS has two distinct active sites: one for aminoacylation and one for editing. The misactivated threonine is translocated from the active site to the editing site.</text>
</comment>
<dbReference type="InterPro" id="IPR037118">
    <property type="entry name" value="Val-tRNA_synth_C_sf"/>
</dbReference>
<evidence type="ECO:0000256" key="4">
    <source>
        <dbReference type="ARBA" id="ARBA00022840"/>
    </source>
</evidence>
<organism evidence="13 14">
    <name type="scientific">Fulvivirga kasyanovii</name>
    <dbReference type="NCBI Taxonomy" id="396812"/>
    <lineage>
        <taxon>Bacteria</taxon>
        <taxon>Pseudomonadati</taxon>
        <taxon>Bacteroidota</taxon>
        <taxon>Cytophagia</taxon>
        <taxon>Cytophagales</taxon>
        <taxon>Fulvivirgaceae</taxon>
        <taxon>Fulvivirga</taxon>
    </lineage>
</organism>
<dbReference type="NCBIfam" id="TIGR00422">
    <property type="entry name" value="valS"/>
    <property type="match status" value="1"/>
</dbReference>
<dbReference type="InterPro" id="IPR033705">
    <property type="entry name" value="Anticodon_Ia_Val"/>
</dbReference>
<comment type="caution">
    <text evidence="13">The sequence shown here is derived from an EMBL/GenBank/DDBJ whole genome shotgun (WGS) entry which is preliminary data.</text>
</comment>
<proteinExistence type="inferred from homology"/>
<dbReference type="PROSITE" id="PS00178">
    <property type="entry name" value="AA_TRNA_LIGASE_I"/>
    <property type="match status" value="1"/>
</dbReference>
<dbReference type="InterPro" id="IPR014729">
    <property type="entry name" value="Rossmann-like_a/b/a_fold"/>
</dbReference>
<keyword evidence="1 9" id="KW-0963">Cytoplasm</keyword>
<protein>
    <recommendedName>
        <fullName evidence="9">Valine--tRNA ligase</fullName>
        <ecNumber evidence="9">6.1.1.9</ecNumber>
    </recommendedName>
    <alternativeName>
        <fullName evidence="9">Valyl-tRNA synthetase</fullName>
        <shortName evidence="9">ValRS</shortName>
    </alternativeName>
</protein>
<dbReference type="NCBIfam" id="NF004349">
    <property type="entry name" value="PRK05729.1"/>
    <property type="match status" value="1"/>
</dbReference>
<dbReference type="HAMAP" id="MF_02004">
    <property type="entry name" value="Val_tRNA_synth_type1"/>
    <property type="match status" value="1"/>
</dbReference>
<evidence type="ECO:0000256" key="5">
    <source>
        <dbReference type="ARBA" id="ARBA00022917"/>
    </source>
</evidence>
<feature type="binding site" evidence="9">
    <location>
        <position position="534"/>
    </location>
    <ligand>
        <name>ATP</name>
        <dbReference type="ChEBI" id="CHEBI:30616"/>
    </ligand>
</feature>
<dbReference type="InterPro" id="IPR002300">
    <property type="entry name" value="aa-tRNA-synth_Ia"/>
</dbReference>
<dbReference type="InterPro" id="IPR001412">
    <property type="entry name" value="aa-tRNA-synth_I_CS"/>
</dbReference>
<dbReference type="PANTHER" id="PTHR11946">
    <property type="entry name" value="VALYL-TRNA SYNTHETASES"/>
    <property type="match status" value="1"/>
</dbReference>
<reference evidence="13 14" key="1">
    <citation type="submission" date="2019-02" db="EMBL/GenBank/DDBJ databases">
        <authorList>
            <person name="Goldberg S.R."/>
            <person name="Haltli B.A."/>
            <person name="Correa H."/>
            <person name="Russell K.G."/>
        </authorList>
    </citation>
    <scope>NUCLEOTIDE SEQUENCE [LARGE SCALE GENOMIC DNA]</scope>
    <source>
        <strain evidence="13 14">JCM 16186</strain>
    </source>
</reference>
<comment type="subunit">
    <text evidence="9">Monomer.</text>
</comment>
<feature type="domain" description="Valyl-tRNA synthetase tRNA-binding arm" evidence="12">
    <location>
        <begin position="808"/>
        <end position="872"/>
    </location>
</feature>
<accession>A0ABW9RQZ3</accession>
<keyword evidence="6 9" id="KW-0175">Coiled coil</keyword>
<keyword evidence="2 9" id="KW-0436">Ligase</keyword>
<evidence type="ECO:0000259" key="10">
    <source>
        <dbReference type="Pfam" id="PF00133"/>
    </source>
</evidence>
<evidence type="ECO:0000256" key="6">
    <source>
        <dbReference type="ARBA" id="ARBA00023054"/>
    </source>
</evidence>
<dbReference type="InterPro" id="IPR009080">
    <property type="entry name" value="tRNAsynth_Ia_anticodon-bd"/>
</dbReference>
<keyword evidence="4 9" id="KW-0067">ATP-binding</keyword>
<dbReference type="GO" id="GO:0004832">
    <property type="term" value="F:valine-tRNA ligase activity"/>
    <property type="evidence" value="ECO:0007669"/>
    <property type="project" value="UniProtKB-EC"/>
</dbReference>
<keyword evidence="3 9" id="KW-0547">Nucleotide-binding</keyword>
<dbReference type="RefSeq" id="WP_155171586.1">
    <property type="nucleotide sequence ID" value="NZ_BAAAFL010000015.1"/>
</dbReference>
<dbReference type="Pfam" id="PF10458">
    <property type="entry name" value="Val_tRNA-synt_C"/>
    <property type="match status" value="1"/>
</dbReference>
<evidence type="ECO:0000256" key="2">
    <source>
        <dbReference type="ARBA" id="ARBA00022598"/>
    </source>
</evidence>
<feature type="short sequence motif" description="'HIGH' region" evidence="9">
    <location>
        <begin position="44"/>
        <end position="54"/>
    </location>
</feature>
<dbReference type="CDD" id="cd00817">
    <property type="entry name" value="ValRS_core"/>
    <property type="match status" value="1"/>
</dbReference>
<comment type="catalytic activity">
    <reaction evidence="8 9">
        <text>tRNA(Val) + L-valine + ATP = L-valyl-tRNA(Val) + AMP + diphosphate</text>
        <dbReference type="Rhea" id="RHEA:10704"/>
        <dbReference type="Rhea" id="RHEA-COMP:9672"/>
        <dbReference type="Rhea" id="RHEA-COMP:9708"/>
        <dbReference type="ChEBI" id="CHEBI:30616"/>
        <dbReference type="ChEBI" id="CHEBI:33019"/>
        <dbReference type="ChEBI" id="CHEBI:57762"/>
        <dbReference type="ChEBI" id="CHEBI:78442"/>
        <dbReference type="ChEBI" id="CHEBI:78537"/>
        <dbReference type="ChEBI" id="CHEBI:456215"/>
        <dbReference type="EC" id="6.1.1.9"/>
    </reaction>
</comment>
<keyword evidence="14" id="KW-1185">Reference proteome</keyword>
<dbReference type="CDD" id="cd07962">
    <property type="entry name" value="Anticodon_Ia_Val"/>
    <property type="match status" value="1"/>
</dbReference>
<comment type="subcellular location">
    <subcellularLocation>
        <location evidence="9">Cytoplasm</location>
    </subcellularLocation>
</comment>
<feature type="domain" description="Methionyl/Valyl/Leucyl/Isoleucyl-tRNA synthetase anticodon-binding" evidence="11">
    <location>
        <begin position="612"/>
        <end position="751"/>
    </location>
</feature>
<dbReference type="InterPro" id="IPR009008">
    <property type="entry name" value="Val/Leu/Ile-tRNA-synth_edit"/>
</dbReference>
<keyword evidence="5 9" id="KW-0648">Protein biosynthesis</keyword>
<dbReference type="Gene3D" id="1.10.730.10">
    <property type="entry name" value="Isoleucyl-tRNA Synthetase, Domain 1"/>
    <property type="match status" value="1"/>
</dbReference>
<dbReference type="InterPro" id="IPR019499">
    <property type="entry name" value="Val-tRNA_synth_tRNA-bd"/>
</dbReference>
<evidence type="ECO:0000259" key="12">
    <source>
        <dbReference type="Pfam" id="PF10458"/>
    </source>
</evidence>
<dbReference type="EMBL" id="SMLW01000516">
    <property type="protein sequence ID" value="MTI25460.1"/>
    <property type="molecule type" value="Genomic_DNA"/>
</dbReference>
<dbReference type="InterPro" id="IPR013155">
    <property type="entry name" value="M/V/L/I-tRNA-synth_anticd-bd"/>
</dbReference>
<dbReference type="Gene3D" id="3.40.50.620">
    <property type="entry name" value="HUPs"/>
    <property type="match status" value="2"/>
</dbReference>
<dbReference type="Gene3D" id="1.10.287.380">
    <property type="entry name" value="Valyl-tRNA synthetase, C-terminal domain"/>
    <property type="match status" value="1"/>
</dbReference>
<dbReference type="InterPro" id="IPR010978">
    <property type="entry name" value="tRNA-bd_arm"/>
</dbReference>
<comment type="similarity">
    <text evidence="9">Belongs to the class-I aminoacyl-tRNA synthetase family. ValS type 1 subfamily.</text>
</comment>
<dbReference type="EC" id="6.1.1.9" evidence="9"/>
<dbReference type="Pfam" id="PF08264">
    <property type="entry name" value="Anticodon_1"/>
    <property type="match status" value="1"/>
</dbReference>
<name>A0ABW9RQZ3_9BACT</name>